<name>A0AA48GZ57_9BACT</name>
<keyword evidence="3" id="KW-1185">Reference proteome</keyword>
<evidence type="ECO:0000256" key="1">
    <source>
        <dbReference type="SAM" id="SignalP"/>
    </source>
</evidence>
<dbReference type="RefSeq" id="WP_316413197.1">
    <property type="nucleotide sequence ID" value="NZ_AP027080.1"/>
</dbReference>
<dbReference type="KEGG" id="msil:METEAL_36950"/>
<gene>
    <name evidence="2" type="ORF">METEAL_36950</name>
</gene>
<sequence length="198" mass="20629">MVLLSKWRLLAGALLALLAFSCSSSRLHTPEGSLRVRNDGSVSMTQLYITPSTSSTWGAEQLGNTPLAPADSLTFIGLDPGYYDVRARFSDGTSDTVFDNQVLDGGTTVLGLLNSGTGAVAVFNNTAFPITGIYLTPSSSDTWGPNQTDAPLGAGQSLTLTGVSPGTYDLKVIFSTSTSSEYKAFTVTAGGTVTLQVN</sequence>
<feature type="chain" id="PRO_5041462613" description="DUF4382 domain-containing protein" evidence="1">
    <location>
        <begin position="25"/>
        <end position="198"/>
    </location>
</feature>
<reference evidence="3" key="1">
    <citation type="journal article" date="2023" name="Int. J. Syst. Evol. Microbiol.">
        <title>Mesoterricola silvestris gen. nov., sp. nov., Mesoterricola sediminis sp. nov., Geothrix oryzae sp. nov., Geothrix edaphica sp. nov., Geothrix rubra sp. nov., and Geothrix limicola sp. nov., six novel members of Acidobacteriota isolated from soils.</title>
        <authorList>
            <person name="Itoh H."/>
            <person name="Sugisawa Y."/>
            <person name="Mise K."/>
            <person name="Xu Z."/>
            <person name="Kuniyasu M."/>
            <person name="Ushijima N."/>
            <person name="Kawano K."/>
            <person name="Kobayashi E."/>
            <person name="Shiratori Y."/>
            <person name="Masuda Y."/>
            <person name="Senoo K."/>
        </authorList>
    </citation>
    <scope>NUCLEOTIDE SEQUENCE [LARGE SCALE GENOMIC DNA]</scope>
    <source>
        <strain evidence="3">W79</strain>
    </source>
</reference>
<dbReference type="PROSITE" id="PS51257">
    <property type="entry name" value="PROKAR_LIPOPROTEIN"/>
    <property type="match status" value="1"/>
</dbReference>
<organism evidence="2 3">
    <name type="scientific">Mesoterricola silvestris</name>
    <dbReference type="NCBI Taxonomy" id="2927979"/>
    <lineage>
        <taxon>Bacteria</taxon>
        <taxon>Pseudomonadati</taxon>
        <taxon>Acidobacteriota</taxon>
        <taxon>Holophagae</taxon>
        <taxon>Holophagales</taxon>
        <taxon>Holophagaceae</taxon>
        <taxon>Mesoterricola</taxon>
    </lineage>
</organism>
<keyword evidence="1" id="KW-0732">Signal</keyword>
<proteinExistence type="predicted"/>
<evidence type="ECO:0008006" key="4">
    <source>
        <dbReference type="Google" id="ProtNLM"/>
    </source>
</evidence>
<protein>
    <recommendedName>
        <fullName evidence="4">DUF4382 domain-containing protein</fullName>
    </recommendedName>
</protein>
<evidence type="ECO:0000313" key="3">
    <source>
        <dbReference type="Proteomes" id="UP001238179"/>
    </source>
</evidence>
<dbReference type="Proteomes" id="UP001238179">
    <property type="component" value="Chromosome"/>
</dbReference>
<dbReference type="AlphaFoldDB" id="A0AA48GZ57"/>
<dbReference type="EMBL" id="AP027080">
    <property type="protein sequence ID" value="BDU74521.1"/>
    <property type="molecule type" value="Genomic_DNA"/>
</dbReference>
<feature type="signal peptide" evidence="1">
    <location>
        <begin position="1"/>
        <end position="24"/>
    </location>
</feature>
<evidence type="ECO:0000313" key="2">
    <source>
        <dbReference type="EMBL" id="BDU74521.1"/>
    </source>
</evidence>
<accession>A0AA48GZ57</accession>